<comment type="caution">
    <text evidence="2">The sequence shown here is derived from an EMBL/GenBank/DDBJ whole genome shotgun (WGS) entry which is preliminary data.</text>
</comment>
<organism evidence="2 3">
    <name type="scientific">candidate division WOR_3 bacterium SM1_77</name>
    <dbReference type="NCBI Taxonomy" id="1703778"/>
    <lineage>
        <taxon>Bacteria</taxon>
        <taxon>Bacteria division WOR-3</taxon>
    </lineage>
</organism>
<evidence type="ECO:0008006" key="4">
    <source>
        <dbReference type="Google" id="ProtNLM"/>
    </source>
</evidence>
<evidence type="ECO:0000313" key="2">
    <source>
        <dbReference type="EMBL" id="KPL12835.1"/>
    </source>
</evidence>
<keyword evidence="1" id="KW-0732">Signal</keyword>
<feature type="non-terminal residue" evidence="2">
    <location>
        <position position="258"/>
    </location>
</feature>
<name>A0A0S8JUE4_UNCW3</name>
<evidence type="ECO:0000313" key="3">
    <source>
        <dbReference type="Proteomes" id="UP000050975"/>
    </source>
</evidence>
<dbReference type="AlphaFoldDB" id="A0A0S8JUE4"/>
<reference evidence="2 3" key="1">
    <citation type="journal article" date="2015" name="Microbiome">
        <title>Genomic resolution of linkages in carbon, nitrogen, and sulfur cycling among widespread estuary sediment bacteria.</title>
        <authorList>
            <person name="Baker B.J."/>
            <person name="Lazar C.S."/>
            <person name="Teske A.P."/>
            <person name="Dick G.J."/>
        </authorList>
    </citation>
    <scope>NUCLEOTIDE SEQUENCE [LARGE SCALE GENOMIC DNA]</scope>
    <source>
        <strain evidence="2">SM1_77</strain>
    </source>
</reference>
<dbReference type="Proteomes" id="UP000050975">
    <property type="component" value="Unassembled WGS sequence"/>
</dbReference>
<gene>
    <name evidence="2" type="ORF">AMJ74_06070</name>
</gene>
<feature type="signal peptide" evidence="1">
    <location>
        <begin position="1"/>
        <end position="27"/>
    </location>
</feature>
<accession>A0A0S8JUE4</accession>
<dbReference type="EMBL" id="LJVE01000132">
    <property type="protein sequence ID" value="KPL12835.1"/>
    <property type="molecule type" value="Genomic_DNA"/>
</dbReference>
<evidence type="ECO:0000256" key="1">
    <source>
        <dbReference type="SAM" id="SignalP"/>
    </source>
</evidence>
<dbReference type="Gene3D" id="2.60.120.260">
    <property type="entry name" value="Galactose-binding domain-like"/>
    <property type="match status" value="1"/>
</dbReference>
<protein>
    <recommendedName>
        <fullName evidence="4">Peptidase M6-like domain-containing protein</fullName>
    </recommendedName>
</protein>
<sequence length="258" mass="28444">MTDKKLRYTFVFIALLCLAAVGNTTEAENQQGKTHTARLELTPESTPVIYPMRQEFVDSFERTTVAPWTTGPTFLWGIRDTANTYGPDTCAVSGYRYAGYPNTDIAVYPGDADALLTSPTIDITGWDSLFISFSQWGDFEGPATNFDGGIIEISNDNGVTWLQIDSLAQGHLNPTYDTTLAGGSTLLYDWAYCYDTPGWVNVSSMDLIDLGYAATGDQIRIRFWFCSDQLAGGQGWFIDDVRIADTSPPDLQPPVIVH</sequence>
<proteinExistence type="predicted"/>
<feature type="chain" id="PRO_5006649251" description="Peptidase M6-like domain-containing protein" evidence="1">
    <location>
        <begin position="28"/>
        <end position="258"/>
    </location>
</feature>